<dbReference type="EMBL" id="CP036278">
    <property type="protein sequence ID" value="QDU57048.1"/>
    <property type="molecule type" value="Genomic_DNA"/>
</dbReference>
<accession>A0A518AQP7</accession>
<proteinExistence type="predicted"/>
<gene>
    <name evidence="1" type="ORF">Pan181_32620</name>
</gene>
<dbReference type="InterPro" id="IPR006342">
    <property type="entry name" value="FkbM_mtfrase"/>
</dbReference>
<dbReference type="InterPro" id="IPR029063">
    <property type="entry name" value="SAM-dependent_MTases_sf"/>
</dbReference>
<reference evidence="1 2" key="1">
    <citation type="submission" date="2019-02" db="EMBL/GenBank/DDBJ databases">
        <title>Deep-cultivation of Planctomycetes and their phenomic and genomic characterization uncovers novel biology.</title>
        <authorList>
            <person name="Wiegand S."/>
            <person name="Jogler M."/>
            <person name="Boedeker C."/>
            <person name="Pinto D."/>
            <person name="Vollmers J."/>
            <person name="Rivas-Marin E."/>
            <person name="Kohn T."/>
            <person name="Peeters S.H."/>
            <person name="Heuer A."/>
            <person name="Rast P."/>
            <person name="Oberbeckmann S."/>
            <person name="Bunk B."/>
            <person name="Jeske O."/>
            <person name="Meyerdierks A."/>
            <person name="Storesund J.E."/>
            <person name="Kallscheuer N."/>
            <person name="Luecker S."/>
            <person name="Lage O.M."/>
            <person name="Pohl T."/>
            <person name="Merkel B.J."/>
            <person name="Hornburger P."/>
            <person name="Mueller R.-W."/>
            <person name="Bruemmer F."/>
            <person name="Labrenz M."/>
            <person name="Spormann A.M."/>
            <person name="Op den Camp H."/>
            <person name="Overmann J."/>
            <person name="Amann R."/>
            <person name="Jetten M.S.M."/>
            <person name="Mascher T."/>
            <person name="Medema M.H."/>
            <person name="Devos D.P."/>
            <person name="Kaster A.-K."/>
            <person name="Ovreas L."/>
            <person name="Rohde M."/>
            <person name="Galperin M.Y."/>
            <person name="Jogler C."/>
        </authorList>
    </citation>
    <scope>NUCLEOTIDE SEQUENCE [LARGE SCALE GENOMIC DNA]</scope>
    <source>
        <strain evidence="1 2">Pan181</strain>
    </source>
</reference>
<dbReference type="AlphaFoldDB" id="A0A518AQP7"/>
<protein>
    <recommendedName>
        <fullName evidence="3">Methyltransferase FkbM domain-containing protein</fullName>
    </recommendedName>
</protein>
<evidence type="ECO:0008006" key="3">
    <source>
        <dbReference type="Google" id="ProtNLM"/>
    </source>
</evidence>
<dbReference type="RefSeq" id="WP_197528402.1">
    <property type="nucleotide sequence ID" value="NZ_CP036278.1"/>
</dbReference>
<sequence length="180" mass="19921">MLLAQFLSFGRTSAATAQEFGYKVKQFELERLGSVEYAQWQHPQETQKSITQPIVDAVKQFVREGDLVIDIGAHTGDTTVPMALAAGASGLCLAFEPNPFVFKILSANAGLNPEKTNIRPHNFAATEKPGEFVFHYTDGNYCNGGFKSQQKWPLFRRRHPLTVAGAQSLRPAEDRVPRVA</sequence>
<evidence type="ECO:0000313" key="1">
    <source>
        <dbReference type="EMBL" id="QDU57048.1"/>
    </source>
</evidence>
<dbReference type="NCBIfam" id="TIGR01444">
    <property type="entry name" value="fkbM_fam"/>
    <property type="match status" value="1"/>
</dbReference>
<name>A0A518AQP7_9BACT</name>
<dbReference type="Gene3D" id="3.40.50.150">
    <property type="entry name" value="Vaccinia Virus protein VP39"/>
    <property type="match status" value="1"/>
</dbReference>
<organism evidence="1 2">
    <name type="scientific">Aeoliella mucimassa</name>
    <dbReference type="NCBI Taxonomy" id="2527972"/>
    <lineage>
        <taxon>Bacteria</taxon>
        <taxon>Pseudomonadati</taxon>
        <taxon>Planctomycetota</taxon>
        <taxon>Planctomycetia</taxon>
        <taxon>Pirellulales</taxon>
        <taxon>Lacipirellulaceae</taxon>
        <taxon>Aeoliella</taxon>
    </lineage>
</organism>
<evidence type="ECO:0000313" key="2">
    <source>
        <dbReference type="Proteomes" id="UP000315750"/>
    </source>
</evidence>
<dbReference type="KEGG" id="amuc:Pan181_32620"/>
<dbReference type="SUPFAM" id="SSF53335">
    <property type="entry name" value="S-adenosyl-L-methionine-dependent methyltransferases"/>
    <property type="match status" value="1"/>
</dbReference>
<keyword evidence="2" id="KW-1185">Reference proteome</keyword>
<dbReference type="Proteomes" id="UP000315750">
    <property type="component" value="Chromosome"/>
</dbReference>